<dbReference type="InterPro" id="IPR027607">
    <property type="entry name" value="Surf_Exclu_SEC10/PgrA"/>
</dbReference>
<evidence type="ECO:0000256" key="7">
    <source>
        <dbReference type="SAM" id="Phobius"/>
    </source>
</evidence>
<keyword evidence="1" id="KW-0134">Cell wall</keyword>
<dbReference type="Gene3D" id="3.40.33.10">
    <property type="entry name" value="CAP"/>
    <property type="match status" value="1"/>
</dbReference>
<protein>
    <recommendedName>
        <fullName evidence="9">Gram-positive cocci surface proteins LPxTG domain-containing protein</fullName>
    </recommendedName>
</protein>
<organism evidence="10 11">
    <name type="scientific">Liquorilactobacillus sucicola DSM 21376 = JCM 15457</name>
    <dbReference type="NCBI Taxonomy" id="1423806"/>
    <lineage>
        <taxon>Bacteria</taxon>
        <taxon>Bacillati</taxon>
        <taxon>Bacillota</taxon>
        <taxon>Bacilli</taxon>
        <taxon>Lactobacillales</taxon>
        <taxon>Lactobacillaceae</taxon>
        <taxon>Liquorilactobacillus</taxon>
    </lineage>
</organism>
<evidence type="ECO:0000256" key="1">
    <source>
        <dbReference type="ARBA" id="ARBA00022512"/>
    </source>
</evidence>
<keyword evidence="11" id="KW-1185">Reference proteome</keyword>
<feature type="compositionally biased region" description="Polar residues" evidence="6">
    <location>
        <begin position="805"/>
        <end position="830"/>
    </location>
</feature>
<feature type="transmembrane region" description="Helical" evidence="7">
    <location>
        <begin position="944"/>
        <end position="961"/>
    </location>
</feature>
<feature type="compositionally biased region" description="Basic and acidic residues" evidence="6">
    <location>
        <begin position="256"/>
        <end position="270"/>
    </location>
</feature>
<evidence type="ECO:0000256" key="3">
    <source>
        <dbReference type="ARBA" id="ARBA00022729"/>
    </source>
</evidence>
<feature type="compositionally biased region" description="Polar residues" evidence="6">
    <location>
        <begin position="294"/>
        <end position="316"/>
    </location>
</feature>
<feature type="compositionally biased region" description="Polar residues" evidence="6">
    <location>
        <begin position="64"/>
        <end position="85"/>
    </location>
</feature>
<feature type="compositionally biased region" description="Polar residues" evidence="6">
    <location>
        <begin position="839"/>
        <end position="851"/>
    </location>
</feature>
<dbReference type="Pfam" id="PF00746">
    <property type="entry name" value="Gram_pos_anchor"/>
    <property type="match status" value="1"/>
</dbReference>
<evidence type="ECO:0000256" key="4">
    <source>
        <dbReference type="ARBA" id="ARBA00023088"/>
    </source>
</evidence>
<dbReference type="OrthoDB" id="2266170at2"/>
<feature type="domain" description="Gram-positive cocci surface proteins LPxTG" evidence="9">
    <location>
        <begin position="931"/>
        <end position="965"/>
    </location>
</feature>
<evidence type="ECO:0000256" key="8">
    <source>
        <dbReference type="SAM" id="SignalP"/>
    </source>
</evidence>
<feature type="compositionally biased region" description="Low complexity" evidence="6">
    <location>
        <begin position="43"/>
        <end position="55"/>
    </location>
</feature>
<feature type="chain" id="PRO_5038793954" description="Gram-positive cocci surface proteins LPxTG domain-containing protein" evidence="8">
    <location>
        <begin position="27"/>
        <end position="971"/>
    </location>
</feature>
<gene>
    <name evidence="10" type="ORF">FD15_GL000818</name>
</gene>
<sequence length="971" mass="103622">MVKKGMANSKKLVALTVMSGAVGVAAFNSNTLNVNADTALKDSNSSSSVQVSSQNDVAEKKQQAIDNVSQAQTDYSQAQGETSSAKAVADSTSATQSAAQNKVDQANSSVSSAQVTVDTAKANESSAEAAQSKAKAAATAANGQSIAEQQTIVDQAHAQTQSDTQAAKDAQVKADSQAAIVSAASSSVAVASSAVNDAQQNVNNKQSKLNNIQGVDVTKARQGVKDAQTTVNNNLKEVDDDSDAQTQLNQQVSDAQDTKNAADTKLEKHNQQVSDAKTDVNTAQSKVDTDQKNSSDTQKQLDSANAQLSKHGTQQTITVPSDLATKLKNYDSTGTYSNSQEDQDAYKKNQYVASDSDDVKFDATAEMSDAQRNYYNLYVIDLINQARTQVGRKPIVASELAKNFAHQVSDNYTAEKYGFAHDGEMLVKTSNDMNAGWTGENISWSGAYSLLNGLPDDFPDGYTVNDFKRDIYNAVNGMLLDDSESLYGHAINFLNPDVYSFGFSYRVGTDGQLILNFDGILNQSTVITDDTAALKEQVAQLKSKLQSQQAITQTDQASMAAAVAKLNALQNDNAQKAVDDATAALTDAQNAAAANQQKLVQDQSELVSAQNELSGAQIRLDNALKSQQEKQAEIAEAKADLESAETALANVKMVFAAKQNDLESAKSELSAVQANVVRLTAKVALDKKAETAAQDKLNAYLNAAKNLAAANDKLAQAKTGVKQAETALTQAKAQLADAKTALEQAKFNNANAQKAYAAAAVNEQVKKTALTNAKNALNKVVAQEQAEQAVKKAEQKTKEADAKADQSNQSAGDTISGQNAQTTVPSQDKNVVSDGNRAVPTNLSNDSSSDGKINFEDPTVQPFVKILKEHGYSDKAIVQILKKNTKMDVLEKIAPNDVAENDFKTHTNSVKGAENNVNSRSANKIVRLKEQRAYPQTGEATKPFVKVLGLLISVFSMVLIFRSRKAKHFIR</sequence>
<evidence type="ECO:0000313" key="10">
    <source>
        <dbReference type="EMBL" id="KRN07535.1"/>
    </source>
</evidence>
<evidence type="ECO:0000256" key="6">
    <source>
        <dbReference type="SAM" id="MobiDB-lite"/>
    </source>
</evidence>
<dbReference type="STRING" id="1423806.FD15_GL000818"/>
<evidence type="ECO:0000256" key="2">
    <source>
        <dbReference type="ARBA" id="ARBA00022525"/>
    </source>
</evidence>
<reference evidence="10 11" key="1">
    <citation type="journal article" date="2015" name="Genome Announc.">
        <title>Expanding the biotechnology potential of lactobacilli through comparative genomics of 213 strains and associated genera.</title>
        <authorList>
            <person name="Sun Z."/>
            <person name="Harris H.M."/>
            <person name="McCann A."/>
            <person name="Guo C."/>
            <person name="Argimon S."/>
            <person name="Zhang W."/>
            <person name="Yang X."/>
            <person name="Jeffery I.B."/>
            <person name="Cooney J.C."/>
            <person name="Kagawa T.F."/>
            <person name="Liu W."/>
            <person name="Song Y."/>
            <person name="Salvetti E."/>
            <person name="Wrobel A."/>
            <person name="Rasinkangas P."/>
            <person name="Parkhill J."/>
            <person name="Rea M.C."/>
            <person name="O'Sullivan O."/>
            <person name="Ritari J."/>
            <person name="Douillard F.P."/>
            <person name="Paul Ross R."/>
            <person name="Yang R."/>
            <person name="Briner A.E."/>
            <person name="Felis G.E."/>
            <person name="de Vos W.M."/>
            <person name="Barrangou R."/>
            <person name="Klaenhammer T.R."/>
            <person name="Caufield P.W."/>
            <person name="Cui Y."/>
            <person name="Zhang H."/>
            <person name="O'Toole P.W."/>
        </authorList>
    </citation>
    <scope>NUCLEOTIDE SEQUENCE [LARGE SCALE GENOMIC DNA]</scope>
    <source>
        <strain evidence="10 11">DSM 21376</strain>
    </source>
</reference>
<evidence type="ECO:0000313" key="11">
    <source>
        <dbReference type="Proteomes" id="UP000050961"/>
    </source>
</evidence>
<dbReference type="PATRIC" id="fig|1423806.3.peg.830"/>
<feature type="region of interest" description="Disordered" evidence="6">
    <location>
        <begin position="233"/>
        <end position="316"/>
    </location>
</feature>
<feature type="compositionally biased region" description="Polar residues" evidence="6">
    <location>
        <begin position="271"/>
        <end position="286"/>
    </location>
</feature>
<keyword evidence="7" id="KW-0812">Transmembrane</keyword>
<dbReference type="EMBL" id="AYZF01000002">
    <property type="protein sequence ID" value="KRN07535.1"/>
    <property type="molecule type" value="Genomic_DNA"/>
</dbReference>
<dbReference type="NCBIfam" id="TIGR04320">
    <property type="entry name" value="Surf_Exclu_PgrA"/>
    <property type="match status" value="1"/>
</dbReference>
<keyword evidence="5" id="KW-0175">Coiled coil</keyword>
<feature type="coiled-coil region" evidence="5">
    <location>
        <begin position="531"/>
        <end position="682"/>
    </location>
</feature>
<dbReference type="eggNOG" id="COG1196">
    <property type="taxonomic scope" value="Bacteria"/>
</dbReference>
<dbReference type="AlphaFoldDB" id="A0A023CZ32"/>
<evidence type="ECO:0000259" key="9">
    <source>
        <dbReference type="Pfam" id="PF00746"/>
    </source>
</evidence>
<dbReference type="RefSeq" id="WP_034989094.1">
    <property type="nucleotide sequence ID" value="NZ_AYZF01000002.1"/>
</dbReference>
<comment type="caution">
    <text evidence="10">The sequence shown here is derived from an EMBL/GenBank/DDBJ whole genome shotgun (WGS) entry which is preliminary data.</text>
</comment>
<feature type="region of interest" description="Disordered" evidence="6">
    <location>
        <begin position="40"/>
        <end position="89"/>
    </location>
</feature>
<feature type="region of interest" description="Disordered" evidence="6">
    <location>
        <begin position="792"/>
        <end position="854"/>
    </location>
</feature>
<keyword evidence="4" id="KW-0572">Peptidoglycan-anchor</keyword>
<feature type="compositionally biased region" description="Polar residues" evidence="6">
    <location>
        <begin position="244"/>
        <end position="255"/>
    </location>
</feature>
<proteinExistence type="predicted"/>
<feature type="coiled-coil region" evidence="5">
    <location>
        <begin position="707"/>
        <end position="755"/>
    </location>
</feature>
<dbReference type="Proteomes" id="UP000050961">
    <property type="component" value="Unassembled WGS sequence"/>
</dbReference>
<dbReference type="InterPro" id="IPR019931">
    <property type="entry name" value="LPXTG_anchor"/>
</dbReference>
<keyword evidence="7" id="KW-0472">Membrane</keyword>
<keyword evidence="3 8" id="KW-0732">Signal</keyword>
<keyword evidence="2" id="KW-0964">Secreted</keyword>
<dbReference type="InterPro" id="IPR035940">
    <property type="entry name" value="CAP_sf"/>
</dbReference>
<feature type="compositionally biased region" description="Basic and acidic residues" evidence="6">
    <location>
        <begin position="792"/>
        <end position="804"/>
    </location>
</feature>
<accession>A0A023CZ32</accession>
<keyword evidence="7" id="KW-1133">Transmembrane helix</keyword>
<dbReference type="SUPFAM" id="SSF55797">
    <property type="entry name" value="PR-1-like"/>
    <property type="match status" value="1"/>
</dbReference>
<name>A0A023CZ32_9LACO</name>
<feature type="signal peptide" evidence="8">
    <location>
        <begin position="1"/>
        <end position="26"/>
    </location>
</feature>
<evidence type="ECO:0000256" key="5">
    <source>
        <dbReference type="SAM" id="Coils"/>
    </source>
</evidence>